<accession>A0A804IU05</accession>
<proteinExistence type="predicted"/>
<name>A0A804IU05_MUSAM</name>
<dbReference type="EMBL" id="HG996469">
    <property type="protein sequence ID" value="CAG1843422.1"/>
    <property type="molecule type" value="Genomic_DNA"/>
</dbReference>
<reference evidence="3" key="2">
    <citation type="submission" date="2021-05" db="UniProtKB">
        <authorList>
            <consortium name="EnsemblPlants"/>
        </authorList>
    </citation>
    <scope>IDENTIFICATION</scope>
    <source>
        <strain evidence="3">subsp. malaccensis</strain>
    </source>
</reference>
<keyword evidence="4" id="KW-1185">Reference proteome</keyword>
<evidence type="ECO:0000313" key="3">
    <source>
        <dbReference type="EnsemblPlants" id="Ma04_p26110.1"/>
    </source>
</evidence>
<sequence length="176" mass="20293">MITWIADAVTGLSSFCSCLLAQLQLIPESSCTFQMLLKMEFFFPKESSWVTELHRMCHHLPKLMAATITLLLDMDIDGFYSSLAWRSSIRRRRRPARGPRKSNTKGYHANDGCYKGLKLFHLKSHLQKYRSGKQSGKEMTEQSKDGRSRSSSFVLSLLNTLSAHSIIFPKRFQRIW</sequence>
<dbReference type="AlphaFoldDB" id="A0A804IU05"/>
<feature type="signal peptide" evidence="1">
    <location>
        <begin position="1"/>
        <end position="21"/>
    </location>
</feature>
<keyword evidence="1" id="KW-0732">Signal</keyword>
<evidence type="ECO:0000313" key="4">
    <source>
        <dbReference type="Proteomes" id="UP000012960"/>
    </source>
</evidence>
<reference evidence="2" key="1">
    <citation type="submission" date="2021-03" db="EMBL/GenBank/DDBJ databases">
        <authorList>
            <consortium name="Genoscope - CEA"/>
            <person name="William W."/>
        </authorList>
    </citation>
    <scope>NUCLEOTIDE SEQUENCE</scope>
    <source>
        <strain evidence="2">Doubled-haploid Pahang</strain>
    </source>
</reference>
<evidence type="ECO:0000313" key="2">
    <source>
        <dbReference type="EMBL" id="CAG1843422.1"/>
    </source>
</evidence>
<protein>
    <submittedName>
        <fullName evidence="2">(wild Malaysian banana) hypothetical protein</fullName>
    </submittedName>
</protein>
<organism evidence="3 4">
    <name type="scientific">Musa acuminata subsp. malaccensis</name>
    <name type="common">Wild banana</name>
    <name type="synonym">Musa malaccensis</name>
    <dbReference type="NCBI Taxonomy" id="214687"/>
    <lineage>
        <taxon>Eukaryota</taxon>
        <taxon>Viridiplantae</taxon>
        <taxon>Streptophyta</taxon>
        <taxon>Embryophyta</taxon>
        <taxon>Tracheophyta</taxon>
        <taxon>Spermatophyta</taxon>
        <taxon>Magnoliopsida</taxon>
        <taxon>Liliopsida</taxon>
        <taxon>Zingiberales</taxon>
        <taxon>Musaceae</taxon>
        <taxon>Musa</taxon>
    </lineage>
</organism>
<dbReference type="EnsemblPlants" id="Ma04_t26110.1">
    <property type="protein sequence ID" value="Ma04_p26110.1"/>
    <property type="gene ID" value="Ma04_g26110"/>
</dbReference>
<evidence type="ECO:0000256" key="1">
    <source>
        <dbReference type="SAM" id="SignalP"/>
    </source>
</evidence>
<dbReference type="Gramene" id="Ma04_t26110.1">
    <property type="protein sequence ID" value="Ma04_p26110.1"/>
    <property type="gene ID" value="Ma04_g26110"/>
</dbReference>
<dbReference type="InParanoid" id="A0A804IU05"/>
<feature type="chain" id="PRO_5036407747" evidence="1">
    <location>
        <begin position="22"/>
        <end position="176"/>
    </location>
</feature>
<gene>
    <name evidence="2" type="ORF">GSMUA_132170.1</name>
</gene>
<dbReference type="Proteomes" id="UP000012960">
    <property type="component" value="Unplaced"/>
</dbReference>